<feature type="domain" description="Radical SAM core" evidence="7">
    <location>
        <begin position="13"/>
        <end position="227"/>
    </location>
</feature>
<evidence type="ECO:0000256" key="4">
    <source>
        <dbReference type="ARBA" id="ARBA00022723"/>
    </source>
</evidence>
<dbReference type="InterPro" id="IPR012840">
    <property type="entry name" value="NrdG2"/>
</dbReference>
<proteinExistence type="predicted"/>
<dbReference type="EMBL" id="FLUQ01000002">
    <property type="protein sequence ID" value="SBW05436.1"/>
    <property type="molecule type" value="Genomic_DNA"/>
</dbReference>
<dbReference type="GO" id="GO:0051539">
    <property type="term" value="F:4 iron, 4 sulfur cluster binding"/>
    <property type="evidence" value="ECO:0007669"/>
    <property type="project" value="UniProtKB-KW"/>
</dbReference>
<keyword evidence="3" id="KW-0949">S-adenosyl-L-methionine</keyword>
<evidence type="ECO:0000256" key="5">
    <source>
        <dbReference type="ARBA" id="ARBA00023004"/>
    </source>
</evidence>
<keyword evidence="6" id="KW-0411">Iron-sulfur</keyword>
<dbReference type="CDD" id="cd01335">
    <property type="entry name" value="Radical_SAM"/>
    <property type="match status" value="1"/>
</dbReference>
<dbReference type="InterPro" id="IPR013785">
    <property type="entry name" value="Aldolase_TIM"/>
</dbReference>
<organism evidence="8">
    <name type="scientific">uncultured delta proteobacterium</name>
    <dbReference type="NCBI Taxonomy" id="34034"/>
    <lineage>
        <taxon>Bacteria</taxon>
        <taxon>Deltaproteobacteria</taxon>
        <taxon>environmental samples</taxon>
    </lineage>
</organism>
<keyword evidence="8" id="KW-0670">Pyruvate</keyword>
<dbReference type="PANTHER" id="PTHR30352">
    <property type="entry name" value="PYRUVATE FORMATE-LYASE-ACTIVATING ENZYME"/>
    <property type="match status" value="1"/>
</dbReference>
<comment type="cofactor">
    <cofactor evidence="1">
        <name>[4Fe-4S] cluster</name>
        <dbReference type="ChEBI" id="CHEBI:49883"/>
    </cofactor>
</comment>
<dbReference type="InterPro" id="IPR007197">
    <property type="entry name" value="rSAM"/>
</dbReference>
<evidence type="ECO:0000256" key="2">
    <source>
        <dbReference type="ARBA" id="ARBA00022485"/>
    </source>
</evidence>
<dbReference type="SUPFAM" id="SSF102114">
    <property type="entry name" value="Radical SAM enzymes"/>
    <property type="match status" value="1"/>
</dbReference>
<keyword evidence="8" id="KW-0456">Lyase</keyword>
<dbReference type="SFLD" id="SFLDG01094">
    <property type="entry name" value="Uncharacterised_Radical_SAM_Su"/>
    <property type="match status" value="1"/>
</dbReference>
<name>A0A212K1A7_9DELT</name>
<evidence type="ECO:0000256" key="3">
    <source>
        <dbReference type="ARBA" id="ARBA00022691"/>
    </source>
</evidence>
<evidence type="ECO:0000256" key="6">
    <source>
        <dbReference type="ARBA" id="ARBA00023014"/>
    </source>
</evidence>
<reference evidence="8" key="1">
    <citation type="submission" date="2016-04" db="EMBL/GenBank/DDBJ databases">
        <authorList>
            <person name="Evans L.H."/>
            <person name="Alamgir A."/>
            <person name="Owens N."/>
            <person name="Weber N.D."/>
            <person name="Virtaneva K."/>
            <person name="Barbian K."/>
            <person name="Babar A."/>
            <person name="Rosenke K."/>
        </authorList>
    </citation>
    <scope>NUCLEOTIDE SEQUENCE</scope>
    <source>
        <strain evidence="8">86</strain>
    </source>
</reference>
<accession>A0A212K1A7</accession>
<dbReference type="InterPro" id="IPR034457">
    <property type="entry name" value="Organic_radical-activating"/>
</dbReference>
<gene>
    <name evidence="8" type="primary">PflA</name>
    <name evidence="8" type="ORF">KL86DPRO_20487</name>
</gene>
<dbReference type="InterPro" id="IPR058240">
    <property type="entry name" value="rSAM_sf"/>
</dbReference>
<dbReference type="GO" id="GO:0016829">
    <property type="term" value="F:lyase activity"/>
    <property type="evidence" value="ECO:0007669"/>
    <property type="project" value="UniProtKB-KW"/>
</dbReference>
<evidence type="ECO:0000313" key="8">
    <source>
        <dbReference type="EMBL" id="SBW05436.1"/>
    </source>
</evidence>
<dbReference type="Gene3D" id="3.20.20.70">
    <property type="entry name" value="Aldolase class I"/>
    <property type="match status" value="1"/>
</dbReference>
<keyword evidence="4" id="KW-0479">Metal-binding</keyword>
<dbReference type="GO" id="GO:0046872">
    <property type="term" value="F:metal ion binding"/>
    <property type="evidence" value="ECO:0007669"/>
    <property type="project" value="UniProtKB-KW"/>
</dbReference>
<sequence>MLFGGFQKLTTIDFPGLVSALAFTQGCNFHCPYCHNAQLMPETPLPGAAPAPDLDGILAFLRKRQGLLDGITISGGEPCFQSGLDFLCREAKALGYKVKLDTNGSFPQVVERLLRGHLLNYVAVDVKTAPEAYAPALTRDENAGEKLRETLRLLAASSVPFEARTTCVEPFVTAETVPAMAAIVPKKAPWFFQRANLPEKAEGMRALADAEITALIPRSHRKARLRA</sequence>
<dbReference type="PROSITE" id="PS51918">
    <property type="entry name" value="RADICAL_SAM"/>
    <property type="match status" value="1"/>
</dbReference>
<keyword evidence="2" id="KW-0004">4Fe-4S</keyword>
<evidence type="ECO:0000256" key="1">
    <source>
        <dbReference type="ARBA" id="ARBA00001966"/>
    </source>
</evidence>
<dbReference type="PANTHER" id="PTHR30352:SF13">
    <property type="entry name" value="GLYCYL-RADICAL ENZYME ACTIVATING ENZYME YJJW-RELATED"/>
    <property type="match status" value="1"/>
</dbReference>
<dbReference type="SFLD" id="SFLDS00029">
    <property type="entry name" value="Radical_SAM"/>
    <property type="match status" value="1"/>
</dbReference>
<evidence type="ECO:0000259" key="7">
    <source>
        <dbReference type="PROSITE" id="PS51918"/>
    </source>
</evidence>
<dbReference type="Pfam" id="PF04055">
    <property type="entry name" value="Radical_SAM"/>
    <property type="match status" value="1"/>
</dbReference>
<dbReference type="AlphaFoldDB" id="A0A212K1A7"/>
<dbReference type="NCBIfam" id="TIGR02495">
    <property type="entry name" value="NrdG2"/>
    <property type="match status" value="1"/>
</dbReference>
<keyword evidence="5" id="KW-0408">Iron</keyword>
<protein>
    <submittedName>
        <fullName evidence="8">Pyruvate-formate lyase-activating enzyme</fullName>
    </submittedName>
</protein>